<dbReference type="SUPFAM" id="SSF57829">
    <property type="entry name" value="Zn-binding ribosomal proteins"/>
    <property type="match status" value="1"/>
</dbReference>
<dbReference type="PANTHER" id="PTHR35534">
    <property type="entry name" value="50S RIBOSOMAL PROTEIN L32"/>
    <property type="match status" value="1"/>
</dbReference>
<comment type="similarity">
    <text evidence="1 5">Belongs to the bacterial ribosomal protein bL32 family.</text>
</comment>
<evidence type="ECO:0000256" key="5">
    <source>
        <dbReference type="HAMAP-Rule" id="MF_00340"/>
    </source>
</evidence>
<dbReference type="NCBIfam" id="TIGR01031">
    <property type="entry name" value="rpmF_bact"/>
    <property type="match status" value="1"/>
</dbReference>
<organism evidence="6 7">
    <name type="scientific">Thermovenabulum gondwanense</name>
    <dbReference type="NCBI Taxonomy" id="520767"/>
    <lineage>
        <taxon>Bacteria</taxon>
        <taxon>Bacillati</taxon>
        <taxon>Bacillota</taxon>
        <taxon>Clostridia</taxon>
        <taxon>Thermosediminibacterales</taxon>
        <taxon>Thermosediminibacteraceae</taxon>
        <taxon>Thermovenabulum</taxon>
    </lineage>
</organism>
<dbReference type="Pfam" id="PF01783">
    <property type="entry name" value="Ribosomal_L32p"/>
    <property type="match status" value="1"/>
</dbReference>
<dbReference type="OrthoDB" id="9812874at2"/>
<dbReference type="PATRIC" id="fig|520767.4.peg.1115"/>
<dbReference type="AlphaFoldDB" id="A0A162MN89"/>
<accession>A0A162MN89</accession>
<keyword evidence="7" id="KW-1185">Reference proteome</keyword>
<dbReference type="HAMAP" id="MF_00340">
    <property type="entry name" value="Ribosomal_bL32"/>
    <property type="match status" value="1"/>
</dbReference>
<reference evidence="6 7" key="1">
    <citation type="submission" date="2015-12" db="EMBL/GenBank/DDBJ databases">
        <title>Draft genome of Thermovenabulum gondwanense isolated from a red thermophilic microbial mat colonisisng an outflow channel of a bore well.</title>
        <authorList>
            <person name="Patel B.K."/>
        </authorList>
    </citation>
    <scope>NUCLEOTIDE SEQUENCE [LARGE SCALE GENOMIC DNA]</scope>
    <source>
        <strain evidence="6 7">R270</strain>
    </source>
</reference>
<dbReference type="PANTHER" id="PTHR35534:SF1">
    <property type="entry name" value="LARGE RIBOSOMAL SUBUNIT PROTEIN BL32"/>
    <property type="match status" value="1"/>
</dbReference>
<dbReference type="GO" id="GO:0015934">
    <property type="term" value="C:large ribosomal subunit"/>
    <property type="evidence" value="ECO:0007669"/>
    <property type="project" value="InterPro"/>
</dbReference>
<evidence type="ECO:0000256" key="1">
    <source>
        <dbReference type="ARBA" id="ARBA00008560"/>
    </source>
</evidence>
<dbReference type="InterPro" id="IPR011332">
    <property type="entry name" value="Ribosomal_zn-bd"/>
</dbReference>
<keyword evidence="2 5" id="KW-0689">Ribosomal protein</keyword>
<name>A0A162MN89_9FIRM</name>
<dbReference type="InterPro" id="IPR002677">
    <property type="entry name" value="Ribosomal_bL32"/>
</dbReference>
<evidence type="ECO:0000313" key="7">
    <source>
        <dbReference type="Proteomes" id="UP000075737"/>
    </source>
</evidence>
<protein>
    <recommendedName>
        <fullName evidence="4 5">Large ribosomal subunit protein bL32</fullName>
    </recommendedName>
</protein>
<gene>
    <name evidence="5 6" type="primary">rpmF</name>
    <name evidence="6" type="ORF">ATZ99_10160</name>
</gene>
<dbReference type="RefSeq" id="WP_068748151.1">
    <property type="nucleotide sequence ID" value="NZ_LOHZ01000025.1"/>
</dbReference>
<dbReference type="Proteomes" id="UP000075737">
    <property type="component" value="Unassembled WGS sequence"/>
</dbReference>
<proteinExistence type="inferred from homology"/>
<evidence type="ECO:0000256" key="4">
    <source>
        <dbReference type="ARBA" id="ARBA00035178"/>
    </source>
</evidence>
<dbReference type="STRING" id="520767.ATZ99_10160"/>
<dbReference type="GO" id="GO:0003735">
    <property type="term" value="F:structural constituent of ribosome"/>
    <property type="evidence" value="ECO:0007669"/>
    <property type="project" value="InterPro"/>
</dbReference>
<comment type="caution">
    <text evidence="6">The sequence shown here is derived from an EMBL/GenBank/DDBJ whole genome shotgun (WGS) entry which is preliminary data.</text>
</comment>
<dbReference type="EMBL" id="LOHZ01000025">
    <property type="protein sequence ID" value="KYO66771.1"/>
    <property type="molecule type" value="Genomic_DNA"/>
</dbReference>
<dbReference type="GO" id="GO:0006412">
    <property type="term" value="P:translation"/>
    <property type="evidence" value="ECO:0007669"/>
    <property type="project" value="UniProtKB-UniRule"/>
</dbReference>
<evidence type="ECO:0000256" key="2">
    <source>
        <dbReference type="ARBA" id="ARBA00022980"/>
    </source>
</evidence>
<sequence>MANPKRRFSKARTAKRRANWKLTAPNLMECPQCHEKKMPHRICPNCGYYNHRQVMKVEAE</sequence>
<evidence type="ECO:0000256" key="3">
    <source>
        <dbReference type="ARBA" id="ARBA00023274"/>
    </source>
</evidence>
<evidence type="ECO:0000313" key="6">
    <source>
        <dbReference type="EMBL" id="KYO66771.1"/>
    </source>
</evidence>
<keyword evidence="3 5" id="KW-0687">Ribonucleoprotein</keyword>
<dbReference type="InterPro" id="IPR044957">
    <property type="entry name" value="Ribosomal_bL32_bact"/>
</dbReference>